<feature type="compositionally biased region" description="Basic and acidic residues" evidence="7">
    <location>
        <begin position="248"/>
        <end position="257"/>
    </location>
</feature>
<feature type="region of interest" description="Disordered" evidence="7">
    <location>
        <begin position="573"/>
        <end position="594"/>
    </location>
</feature>
<feature type="domain" description="SET" evidence="8">
    <location>
        <begin position="542"/>
        <end position="810"/>
    </location>
</feature>
<accession>A0A8T2N552</accession>
<name>A0A8T2N552_9TELE</name>
<dbReference type="InterPro" id="IPR001214">
    <property type="entry name" value="SET_dom"/>
</dbReference>
<evidence type="ECO:0000256" key="7">
    <source>
        <dbReference type="SAM" id="MobiDB-lite"/>
    </source>
</evidence>
<evidence type="ECO:0000256" key="2">
    <source>
        <dbReference type="ARBA" id="ARBA00022603"/>
    </source>
</evidence>
<sequence>MLPPPHPPHLPPMMPPMPPYGPGLVPLPGCVPPWGGGPMSFQMQTQMLSRLAQGHHPYPYPPWAGRGGAVPFGVPYGGVPPLGAASQPWHPPTALPPQFNPAVPPPGYGVEPRKEDPHRATVDGVLAVIVKELKAIMKRDLSRKMVEGVAFRTFDEWWDRKELSAKVKRKEPPDPASTGDSKRVRPSTPVDEDLGDEASRKDGEGGESRHRRSRPLDLDSEGEEEESSSGKEEEEEPGGSDRLSCGKGRVEGVPLDRKGRRGKARRGEESGGRGTMELEAGVPGFKLHTLEDVGYPRPVTPTGSLSDSEPDLRSKGGVEEDVGRPRTPGREEDTLTSSRTLPPALTPLPLSLPTTDPTQSLLPRGASLTSRRPTEDEVPPTPGLGKLEGVPITPGGDGPPVGLTLTLVSPHVPPSPHLPTQSPVLSAGVPRTPGCDFTFTPTFPDPTHQPPNALSLPLLRKGSADGAEERLHFKEPPPSGTFSTHISSSLTDSTFAPPVHSPPTKRKAGRPKKTPPSVGTADFHQPIRDSLEAVPAPDPSTVSLDFREELLGPEVAGGRGFLPLRELENVLPQDERKGAEPVAQEEGRKPARRPRRGWEELLLSMHSPVSSPPRPQFGSRSEFEEMTILYDIWNEGVDEEDVKFLKITYDKMLQEDGDNDWLNDTLWYCCDILDSLSPTCIPWVKRKRREDGMRDHMTGCARSEGYYKIDKKDKLKYLNSSRALSEDMPGDTQGMSIPAQPQASTRAGSERRSEQRRLLSNFSCDSDLLKFNHLKPNCYAKVITVESQKKIVIYSRQPINVNEEITYDYKFPIEDEKIPCLCGAENCRGLLQLREV</sequence>
<dbReference type="GO" id="GO:0042800">
    <property type="term" value="F:histone H3K4 methyltransferase activity"/>
    <property type="evidence" value="ECO:0007669"/>
    <property type="project" value="InterPro"/>
</dbReference>
<feature type="region of interest" description="Disordered" evidence="7">
    <location>
        <begin position="725"/>
        <end position="752"/>
    </location>
</feature>
<feature type="compositionally biased region" description="Basic and acidic residues" evidence="7">
    <location>
        <begin position="310"/>
        <end position="333"/>
    </location>
</feature>
<evidence type="ECO:0000256" key="3">
    <source>
        <dbReference type="ARBA" id="ARBA00022679"/>
    </source>
</evidence>
<comment type="caution">
    <text evidence="10">The sequence shown here is derived from an EMBL/GenBank/DDBJ whole genome shotgun (WGS) entry which is preliminary data.</text>
</comment>
<dbReference type="OrthoDB" id="308383at2759"/>
<dbReference type="InterPro" id="IPR003616">
    <property type="entry name" value="Post-SET_dom"/>
</dbReference>
<feature type="region of interest" description="Disordered" evidence="7">
    <location>
        <begin position="165"/>
        <end position="523"/>
    </location>
</feature>
<organism evidence="10 11">
    <name type="scientific">Albula glossodonta</name>
    <name type="common">roundjaw bonefish</name>
    <dbReference type="NCBI Taxonomy" id="121402"/>
    <lineage>
        <taxon>Eukaryota</taxon>
        <taxon>Metazoa</taxon>
        <taxon>Chordata</taxon>
        <taxon>Craniata</taxon>
        <taxon>Vertebrata</taxon>
        <taxon>Euteleostomi</taxon>
        <taxon>Actinopterygii</taxon>
        <taxon>Neopterygii</taxon>
        <taxon>Teleostei</taxon>
        <taxon>Albuliformes</taxon>
        <taxon>Albulidae</taxon>
        <taxon>Albula</taxon>
    </lineage>
</organism>
<evidence type="ECO:0000256" key="6">
    <source>
        <dbReference type="ARBA" id="ARBA00023242"/>
    </source>
</evidence>
<dbReference type="Gene3D" id="2.170.270.10">
    <property type="entry name" value="SET domain"/>
    <property type="match status" value="1"/>
</dbReference>
<comment type="subcellular location">
    <subcellularLocation>
        <location evidence="1">Nucleus</location>
    </subcellularLocation>
</comment>
<dbReference type="InterPro" id="IPR046341">
    <property type="entry name" value="SET_dom_sf"/>
</dbReference>
<feature type="compositionally biased region" description="Low complexity" evidence="7">
    <location>
        <begin position="335"/>
        <end position="363"/>
    </location>
</feature>
<proteinExistence type="predicted"/>
<feature type="compositionally biased region" description="Basic and acidic residues" evidence="7">
    <location>
        <begin position="197"/>
        <end position="208"/>
    </location>
</feature>
<evidence type="ECO:0000259" key="8">
    <source>
        <dbReference type="PROSITE" id="PS50280"/>
    </source>
</evidence>
<evidence type="ECO:0000256" key="1">
    <source>
        <dbReference type="ARBA" id="ARBA00004123"/>
    </source>
</evidence>
<feature type="domain" description="Post-SET" evidence="9">
    <location>
        <begin position="816"/>
        <end position="832"/>
    </location>
</feature>
<keyword evidence="11" id="KW-1185">Reference proteome</keyword>
<evidence type="ECO:0000313" key="11">
    <source>
        <dbReference type="Proteomes" id="UP000824540"/>
    </source>
</evidence>
<dbReference type="PANTHER" id="PTHR45814:SF1">
    <property type="entry name" value="HISTONE-LYSINE N-METHYLTRANSFERASE SETD1B"/>
    <property type="match status" value="1"/>
</dbReference>
<dbReference type="PROSITE" id="PS50868">
    <property type="entry name" value="POST_SET"/>
    <property type="match status" value="1"/>
</dbReference>
<keyword evidence="3" id="KW-0808">Transferase</keyword>
<dbReference type="SUPFAM" id="SSF82199">
    <property type="entry name" value="SET domain"/>
    <property type="match status" value="1"/>
</dbReference>
<dbReference type="GO" id="GO:0048188">
    <property type="term" value="C:Set1C/COMPASS complex"/>
    <property type="evidence" value="ECO:0007669"/>
    <property type="project" value="TreeGrafter"/>
</dbReference>
<evidence type="ECO:0000259" key="9">
    <source>
        <dbReference type="PROSITE" id="PS50868"/>
    </source>
</evidence>
<dbReference type="Proteomes" id="UP000824540">
    <property type="component" value="Unassembled WGS sequence"/>
</dbReference>
<gene>
    <name evidence="10" type="ORF">JZ751_005721</name>
</gene>
<dbReference type="Pfam" id="PF11764">
    <property type="entry name" value="N-SET"/>
    <property type="match status" value="1"/>
</dbReference>
<dbReference type="SMART" id="SM00508">
    <property type="entry name" value="PostSET"/>
    <property type="match status" value="1"/>
</dbReference>
<feature type="compositionally biased region" description="Polar residues" evidence="7">
    <location>
        <begin position="480"/>
        <end position="494"/>
    </location>
</feature>
<feature type="compositionally biased region" description="Acidic residues" evidence="7">
    <location>
        <begin position="218"/>
        <end position="238"/>
    </location>
</feature>
<keyword evidence="4" id="KW-0949">S-adenosyl-L-methionine</keyword>
<keyword evidence="6" id="KW-0539">Nucleus</keyword>
<protein>
    <submittedName>
        <fullName evidence="10">Uncharacterized protein</fullName>
    </submittedName>
</protein>
<dbReference type="InterPro" id="IPR044570">
    <property type="entry name" value="Set1-like"/>
</dbReference>
<dbReference type="GO" id="GO:0032259">
    <property type="term" value="P:methylation"/>
    <property type="evidence" value="ECO:0007669"/>
    <property type="project" value="UniProtKB-KW"/>
</dbReference>
<dbReference type="PANTHER" id="PTHR45814">
    <property type="entry name" value="HISTONE-LYSINE N-METHYLTRANSFERASE SETD1"/>
    <property type="match status" value="1"/>
</dbReference>
<evidence type="ECO:0000313" key="10">
    <source>
        <dbReference type="EMBL" id="KAG9335046.1"/>
    </source>
</evidence>
<dbReference type="AlphaFoldDB" id="A0A8T2N552"/>
<evidence type="ECO:0000256" key="5">
    <source>
        <dbReference type="ARBA" id="ARBA00022853"/>
    </source>
</evidence>
<feature type="compositionally biased region" description="Basic residues" evidence="7">
    <location>
        <begin position="503"/>
        <end position="513"/>
    </location>
</feature>
<reference evidence="10" key="1">
    <citation type="thesis" date="2021" institute="BYU ScholarsArchive" country="Provo, UT, USA">
        <title>Applications of and Algorithms for Genome Assembly and Genomic Analyses with an Emphasis on Marine Teleosts.</title>
        <authorList>
            <person name="Pickett B.D."/>
        </authorList>
    </citation>
    <scope>NUCLEOTIDE SEQUENCE</scope>
    <source>
        <strain evidence="10">HI-2016</strain>
    </source>
</reference>
<dbReference type="InterPro" id="IPR024657">
    <property type="entry name" value="COMPASS_Set1_N-SET"/>
</dbReference>
<keyword evidence="2" id="KW-0489">Methyltransferase</keyword>
<dbReference type="PROSITE" id="PS50280">
    <property type="entry name" value="SET"/>
    <property type="match status" value="1"/>
</dbReference>
<feature type="compositionally biased region" description="Basic and acidic residues" evidence="7">
    <location>
        <begin position="573"/>
        <end position="589"/>
    </location>
</feature>
<dbReference type="SMART" id="SM01291">
    <property type="entry name" value="N-SET"/>
    <property type="match status" value="1"/>
</dbReference>
<keyword evidence="5" id="KW-0156">Chromatin regulator</keyword>
<evidence type="ECO:0000256" key="4">
    <source>
        <dbReference type="ARBA" id="ARBA00022691"/>
    </source>
</evidence>
<dbReference type="EMBL" id="JAFBMS010000130">
    <property type="protein sequence ID" value="KAG9335046.1"/>
    <property type="molecule type" value="Genomic_DNA"/>
</dbReference>
<feature type="compositionally biased region" description="Polar residues" evidence="7">
    <location>
        <begin position="733"/>
        <end position="747"/>
    </location>
</feature>